<accession>A0A1H3X6K3</accession>
<keyword evidence="4" id="KW-0067">ATP-binding</keyword>
<dbReference type="GO" id="GO:0016787">
    <property type="term" value="F:hydrolase activity"/>
    <property type="evidence" value="ECO:0007669"/>
    <property type="project" value="UniProtKB-KW"/>
</dbReference>
<keyword evidence="7" id="KW-1185">Reference proteome</keyword>
<organism evidence="6 7">
    <name type="scientific">Bizionia paragorgiae</name>
    <dbReference type="NCBI Taxonomy" id="283786"/>
    <lineage>
        <taxon>Bacteria</taxon>
        <taxon>Pseudomonadati</taxon>
        <taxon>Bacteroidota</taxon>
        <taxon>Flavobacteriia</taxon>
        <taxon>Flavobacteriales</taxon>
        <taxon>Flavobacteriaceae</taxon>
        <taxon>Bizionia</taxon>
    </lineage>
</organism>
<dbReference type="GO" id="GO:0003724">
    <property type="term" value="F:RNA helicase activity"/>
    <property type="evidence" value="ECO:0007669"/>
    <property type="project" value="TreeGrafter"/>
</dbReference>
<dbReference type="Pfam" id="PF00270">
    <property type="entry name" value="DEAD"/>
    <property type="match status" value="1"/>
</dbReference>
<gene>
    <name evidence="6" type="ORF">SAMN04487990_104151</name>
</gene>
<dbReference type="InterPro" id="IPR014001">
    <property type="entry name" value="Helicase_ATP-bd"/>
</dbReference>
<dbReference type="SUPFAM" id="SSF52540">
    <property type="entry name" value="P-loop containing nucleoside triphosphate hydrolases"/>
    <property type="match status" value="1"/>
</dbReference>
<dbReference type="Proteomes" id="UP000198846">
    <property type="component" value="Unassembled WGS sequence"/>
</dbReference>
<evidence type="ECO:0000256" key="4">
    <source>
        <dbReference type="ARBA" id="ARBA00022840"/>
    </source>
</evidence>
<name>A0A1H3X6K3_BIZPA</name>
<dbReference type="SMART" id="SM00487">
    <property type="entry name" value="DEXDc"/>
    <property type="match status" value="1"/>
</dbReference>
<dbReference type="OrthoDB" id="1118340at2"/>
<dbReference type="GO" id="GO:0005829">
    <property type="term" value="C:cytosol"/>
    <property type="evidence" value="ECO:0007669"/>
    <property type="project" value="TreeGrafter"/>
</dbReference>
<keyword evidence="3 6" id="KW-0347">Helicase</keyword>
<dbReference type="GO" id="GO:0005524">
    <property type="term" value="F:ATP binding"/>
    <property type="evidence" value="ECO:0007669"/>
    <property type="project" value="UniProtKB-KW"/>
</dbReference>
<keyword evidence="1" id="KW-0547">Nucleotide-binding</keyword>
<dbReference type="RefSeq" id="WP_092132845.1">
    <property type="nucleotide sequence ID" value="NZ_FNQK01000004.1"/>
</dbReference>
<dbReference type="Gene3D" id="3.40.50.300">
    <property type="entry name" value="P-loop containing nucleotide triphosphate hydrolases"/>
    <property type="match status" value="1"/>
</dbReference>
<dbReference type="AlphaFoldDB" id="A0A1H3X6K3"/>
<dbReference type="InterPro" id="IPR027417">
    <property type="entry name" value="P-loop_NTPase"/>
</dbReference>
<evidence type="ECO:0000259" key="5">
    <source>
        <dbReference type="PROSITE" id="PS51192"/>
    </source>
</evidence>
<dbReference type="GO" id="GO:0003676">
    <property type="term" value="F:nucleic acid binding"/>
    <property type="evidence" value="ECO:0007669"/>
    <property type="project" value="InterPro"/>
</dbReference>
<reference evidence="6 7" key="1">
    <citation type="submission" date="2016-10" db="EMBL/GenBank/DDBJ databases">
        <authorList>
            <person name="de Groot N.N."/>
        </authorList>
    </citation>
    <scope>NUCLEOTIDE SEQUENCE [LARGE SCALE GENOMIC DNA]</scope>
    <source>
        <strain evidence="6 7">DSM 23842</strain>
    </source>
</reference>
<dbReference type="InterPro" id="IPR050079">
    <property type="entry name" value="DEAD_box_RNA_helicase"/>
</dbReference>
<dbReference type="STRING" id="283786.SAMN04487990_104151"/>
<dbReference type="PANTHER" id="PTHR47959">
    <property type="entry name" value="ATP-DEPENDENT RNA HELICASE RHLE-RELATED"/>
    <property type="match status" value="1"/>
</dbReference>
<keyword evidence="2" id="KW-0378">Hydrolase</keyword>
<dbReference type="PROSITE" id="PS51192">
    <property type="entry name" value="HELICASE_ATP_BIND_1"/>
    <property type="match status" value="1"/>
</dbReference>
<feature type="domain" description="Helicase ATP-binding" evidence="5">
    <location>
        <begin position="30"/>
        <end position="201"/>
    </location>
</feature>
<proteinExistence type="predicted"/>
<dbReference type="InterPro" id="IPR011545">
    <property type="entry name" value="DEAD/DEAH_box_helicase_dom"/>
</dbReference>
<evidence type="ECO:0000313" key="6">
    <source>
        <dbReference type="EMBL" id="SDZ94581.1"/>
    </source>
</evidence>
<evidence type="ECO:0000256" key="3">
    <source>
        <dbReference type="ARBA" id="ARBA00022806"/>
    </source>
</evidence>
<evidence type="ECO:0000313" key="7">
    <source>
        <dbReference type="Proteomes" id="UP000198846"/>
    </source>
</evidence>
<dbReference type="PANTHER" id="PTHR47959:SF13">
    <property type="entry name" value="ATP-DEPENDENT RNA HELICASE RHLE"/>
    <property type="match status" value="1"/>
</dbReference>
<dbReference type="EMBL" id="FNQK01000004">
    <property type="protein sequence ID" value="SDZ94581.1"/>
    <property type="molecule type" value="Genomic_DNA"/>
</dbReference>
<sequence length="203" mass="23277">MSFKKLNPEIKDALITNDIEAPTSFQKLFLPKIKSGIDIYGIGKKGVGKTTAMIIGTMQMLGSKAFEDAPRALILVEDKQAALDLQAAFLEFTSRTDLRIYTAYEEHDLEKQKEEIYYGQDIVIATPKRLNKLFFLNAINVTQLKLFIIEDAEFAIKAKYYNDVIRVPESLEKCQFLIFAEELYPKLQRLDDLFMFNAMTIKV</sequence>
<protein>
    <submittedName>
        <fullName evidence="6">DEAD/DEAH box helicase</fullName>
    </submittedName>
</protein>
<evidence type="ECO:0000256" key="1">
    <source>
        <dbReference type="ARBA" id="ARBA00022741"/>
    </source>
</evidence>
<evidence type="ECO:0000256" key="2">
    <source>
        <dbReference type="ARBA" id="ARBA00022801"/>
    </source>
</evidence>